<dbReference type="Proteomes" id="UP000192917">
    <property type="component" value="Unassembled WGS sequence"/>
</dbReference>
<reference evidence="1 2" key="1">
    <citation type="submission" date="2017-04" db="EMBL/GenBank/DDBJ databases">
        <authorList>
            <person name="Afonso C.L."/>
            <person name="Miller P.J."/>
            <person name="Scott M.A."/>
            <person name="Spackman E."/>
            <person name="Goraichik I."/>
            <person name="Dimitrov K.M."/>
            <person name="Suarez D.L."/>
            <person name="Swayne D.E."/>
        </authorList>
    </citation>
    <scope>NUCLEOTIDE SEQUENCE [LARGE SCALE GENOMIC DNA]</scope>
    <source>
        <strain evidence="1 2">USBA 355</strain>
    </source>
</reference>
<accession>A0A1Y6BRF9</accession>
<name>A0A1Y6BRF9_9PROT</name>
<evidence type="ECO:0000313" key="2">
    <source>
        <dbReference type="Proteomes" id="UP000192917"/>
    </source>
</evidence>
<dbReference type="EMBL" id="FWZX01000006">
    <property type="protein sequence ID" value="SMF16097.1"/>
    <property type="molecule type" value="Genomic_DNA"/>
</dbReference>
<dbReference type="STRING" id="560819.SAMN05428998_10625"/>
<proteinExistence type="predicted"/>
<organism evidence="1 2">
    <name type="scientific">Tistlia consotensis USBA 355</name>
    <dbReference type="NCBI Taxonomy" id="560819"/>
    <lineage>
        <taxon>Bacteria</taxon>
        <taxon>Pseudomonadati</taxon>
        <taxon>Pseudomonadota</taxon>
        <taxon>Alphaproteobacteria</taxon>
        <taxon>Rhodospirillales</taxon>
        <taxon>Rhodovibrionaceae</taxon>
        <taxon>Tistlia</taxon>
    </lineage>
</organism>
<dbReference type="AlphaFoldDB" id="A0A1Y6BRF9"/>
<gene>
    <name evidence="1" type="ORF">SAMN05428998_10625</name>
</gene>
<evidence type="ECO:0000313" key="1">
    <source>
        <dbReference type="EMBL" id="SMF16097.1"/>
    </source>
</evidence>
<keyword evidence="2" id="KW-1185">Reference proteome</keyword>
<protein>
    <submittedName>
        <fullName evidence="1">Uncharacterized protein</fullName>
    </submittedName>
</protein>
<sequence length="46" mass="4905">MASAAAAGILLPMESRIGSPRYAPLGQPRTRHAELLILCARIGYNP</sequence>